<evidence type="ECO:0000256" key="9">
    <source>
        <dbReference type="HAMAP-Rule" id="MF_02095"/>
    </source>
</evidence>
<dbReference type="GO" id="GO:0005886">
    <property type="term" value="C:plasma membrane"/>
    <property type="evidence" value="ECO:0007669"/>
    <property type="project" value="UniProtKB-SubCell"/>
</dbReference>
<dbReference type="InterPro" id="IPR000760">
    <property type="entry name" value="Inositol_monophosphatase-like"/>
</dbReference>
<dbReference type="InterPro" id="IPR020583">
    <property type="entry name" value="Inositol_monoP_metal-BS"/>
</dbReference>
<dbReference type="Proteomes" id="UP000001929">
    <property type="component" value="Chromosome"/>
</dbReference>
<feature type="binding site" evidence="10">
    <location>
        <position position="217"/>
    </location>
    <ligand>
        <name>Mg(2+)</name>
        <dbReference type="ChEBI" id="CHEBI:18420"/>
        <label>1</label>
        <note>catalytic</note>
    </ligand>
</feature>
<feature type="binding site" evidence="9">
    <location>
        <position position="91"/>
    </location>
    <ligand>
        <name>Mg(2+)</name>
        <dbReference type="ChEBI" id="CHEBI:18420"/>
        <label>1</label>
    </ligand>
</feature>
<dbReference type="Gene3D" id="3.30.540.10">
    <property type="entry name" value="Fructose-1,6-Bisphosphatase, subunit A, domain 1"/>
    <property type="match status" value="1"/>
</dbReference>
<evidence type="ECO:0000256" key="5">
    <source>
        <dbReference type="ARBA" id="ARBA00022723"/>
    </source>
</evidence>
<feature type="binding site" evidence="10">
    <location>
        <position position="93"/>
    </location>
    <ligand>
        <name>Mg(2+)</name>
        <dbReference type="ChEBI" id="CHEBI:18420"/>
        <label>2</label>
    </ligand>
</feature>
<name>Q2RX95_RHORT</name>
<dbReference type="KEGG" id="rru:Rru_A0445"/>
<evidence type="ECO:0000313" key="12">
    <source>
        <dbReference type="Proteomes" id="UP000001929"/>
    </source>
</evidence>
<evidence type="ECO:0000256" key="10">
    <source>
        <dbReference type="PIRSR" id="PIRSR600760-2"/>
    </source>
</evidence>
<gene>
    <name evidence="9" type="primary">cysQ</name>
    <name evidence="11" type="ordered locus">Rru_A0445</name>
</gene>
<dbReference type="AlphaFoldDB" id="Q2RX95"/>
<proteinExistence type="inferred from homology"/>
<accession>Q2RX95</accession>
<feature type="binding site" evidence="9">
    <location>
        <position position="217"/>
    </location>
    <ligand>
        <name>substrate</name>
    </ligand>
</feature>
<dbReference type="PRINTS" id="PR00377">
    <property type="entry name" value="IMPHPHTASES"/>
</dbReference>
<keyword evidence="8 9" id="KW-0472">Membrane</keyword>
<dbReference type="PROSITE" id="PS00630">
    <property type="entry name" value="IMP_2"/>
    <property type="match status" value="1"/>
</dbReference>
<organism evidence="11 12">
    <name type="scientific">Rhodospirillum rubrum (strain ATCC 11170 / ATH 1.1.1 / DSM 467 / LMG 4362 / NCIMB 8255 / S1)</name>
    <dbReference type="NCBI Taxonomy" id="269796"/>
    <lineage>
        <taxon>Bacteria</taxon>
        <taxon>Pseudomonadati</taxon>
        <taxon>Pseudomonadota</taxon>
        <taxon>Alphaproteobacteria</taxon>
        <taxon>Rhodospirillales</taxon>
        <taxon>Rhodospirillaceae</taxon>
        <taxon>Rhodospirillum</taxon>
    </lineage>
</organism>
<feature type="binding site" evidence="10">
    <location>
        <position position="94"/>
    </location>
    <ligand>
        <name>Mg(2+)</name>
        <dbReference type="ChEBI" id="CHEBI:18420"/>
        <label>1</label>
        <note>catalytic</note>
    </ligand>
</feature>
<dbReference type="GO" id="GO:0046854">
    <property type="term" value="P:phosphatidylinositol phosphate biosynthetic process"/>
    <property type="evidence" value="ECO:0007669"/>
    <property type="project" value="InterPro"/>
</dbReference>
<evidence type="ECO:0000313" key="11">
    <source>
        <dbReference type="EMBL" id="ABC21250.1"/>
    </source>
</evidence>
<feature type="binding site" evidence="9">
    <location>
        <begin position="93"/>
        <end position="96"/>
    </location>
    <ligand>
        <name>substrate</name>
    </ligand>
</feature>
<dbReference type="CDD" id="cd01638">
    <property type="entry name" value="CysQ"/>
    <property type="match status" value="1"/>
</dbReference>
<dbReference type="EMBL" id="CP000230">
    <property type="protein sequence ID" value="ABC21250.1"/>
    <property type="molecule type" value="Genomic_DNA"/>
</dbReference>
<dbReference type="SUPFAM" id="SSF56655">
    <property type="entry name" value="Carbohydrate phosphatase"/>
    <property type="match status" value="1"/>
</dbReference>
<dbReference type="NCBIfam" id="TIGR01331">
    <property type="entry name" value="bisphos_cysQ"/>
    <property type="match status" value="1"/>
</dbReference>
<dbReference type="Gene3D" id="3.40.190.80">
    <property type="match status" value="1"/>
</dbReference>
<comment type="function">
    <text evidence="9">Converts adenosine-3',5'-bisphosphate (PAP) to AMP.</text>
</comment>
<dbReference type="PATRIC" id="fig|269796.9.peg.501"/>
<feature type="binding site" evidence="10">
    <location>
        <position position="71"/>
    </location>
    <ligand>
        <name>Mg(2+)</name>
        <dbReference type="ChEBI" id="CHEBI:18420"/>
        <label>1</label>
        <note>catalytic</note>
    </ligand>
</feature>
<dbReference type="EnsemblBacteria" id="ABC21250">
    <property type="protein sequence ID" value="ABC21250"/>
    <property type="gene ID" value="Rru_A0445"/>
</dbReference>
<keyword evidence="7 9" id="KW-0460">Magnesium</keyword>
<dbReference type="InterPro" id="IPR020550">
    <property type="entry name" value="Inositol_monophosphatase_CS"/>
</dbReference>
<feature type="binding site" evidence="9">
    <location>
        <position position="93"/>
    </location>
    <ligand>
        <name>Mg(2+)</name>
        <dbReference type="ChEBI" id="CHEBI:18420"/>
        <label>1</label>
    </ligand>
</feature>
<dbReference type="HOGENOM" id="CLU_044118_3_0_5"/>
<dbReference type="EC" id="3.1.3.7" evidence="9"/>
<comment type="cofactor">
    <cofactor evidence="9 10">
        <name>Mg(2+)</name>
        <dbReference type="ChEBI" id="CHEBI:18420"/>
    </cofactor>
</comment>
<comment type="catalytic activity">
    <reaction evidence="1 9">
        <text>adenosine 3',5'-bisphosphate + H2O = AMP + phosphate</text>
        <dbReference type="Rhea" id="RHEA:10040"/>
        <dbReference type="ChEBI" id="CHEBI:15377"/>
        <dbReference type="ChEBI" id="CHEBI:43474"/>
        <dbReference type="ChEBI" id="CHEBI:58343"/>
        <dbReference type="ChEBI" id="CHEBI:456215"/>
        <dbReference type="EC" id="3.1.3.7"/>
    </reaction>
</comment>
<dbReference type="GO" id="GO:0050427">
    <property type="term" value="P:3'-phosphoadenosine 5'-phosphosulfate metabolic process"/>
    <property type="evidence" value="ECO:0007669"/>
    <property type="project" value="TreeGrafter"/>
</dbReference>
<dbReference type="HAMAP" id="MF_02095">
    <property type="entry name" value="CysQ"/>
    <property type="match status" value="1"/>
</dbReference>
<dbReference type="eggNOG" id="COG1218">
    <property type="taxonomic scope" value="Bacteria"/>
</dbReference>
<dbReference type="PROSITE" id="PS00629">
    <property type="entry name" value="IMP_1"/>
    <property type="match status" value="1"/>
</dbReference>
<feature type="binding site" evidence="9">
    <location>
        <position position="217"/>
    </location>
    <ligand>
        <name>Mg(2+)</name>
        <dbReference type="ChEBI" id="CHEBI:18420"/>
        <label>2</label>
    </ligand>
</feature>
<evidence type="ECO:0000256" key="1">
    <source>
        <dbReference type="ARBA" id="ARBA00001625"/>
    </source>
</evidence>
<dbReference type="PhylomeDB" id="Q2RX95"/>
<dbReference type="GO" id="GO:0008441">
    <property type="term" value="F:3'(2'),5'-bisphosphate nucleotidase activity"/>
    <property type="evidence" value="ECO:0007669"/>
    <property type="project" value="UniProtKB-UniRule"/>
</dbReference>
<protein>
    <recommendedName>
        <fullName evidence="9">3'(2'),5'-bisphosphate nucleotidase CysQ</fullName>
        <ecNumber evidence="9">3.1.3.7</ecNumber>
    </recommendedName>
    <alternativeName>
        <fullName evidence="9">3'(2'),5-bisphosphonucleoside 3'(2')-phosphohydrolase</fullName>
    </alternativeName>
    <alternativeName>
        <fullName evidence="9">3'-phosphoadenosine 5'-phosphate phosphatase</fullName>
        <shortName evidence="9">PAP phosphatase</shortName>
    </alternativeName>
</protein>
<feature type="binding site" evidence="9">
    <location>
        <position position="91"/>
    </location>
    <ligand>
        <name>Mg(2+)</name>
        <dbReference type="ChEBI" id="CHEBI:18420"/>
        <label>2</label>
    </ligand>
</feature>
<reference evidence="11 12" key="1">
    <citation type="journal article" date="2011" name="Stand. Genomic Sci.">
        <title>Complete genome sequence of Rhodospirillum rubrum type strain (S1).</title>
        <authorList>
            <person name="Munk A.C."/>
            <person name="Copeland A."/>
            <person name="Lucas S."/>
            <person name="Lapidus A."/>
            <person name="Del Rio T.G."/>
            <person name="Barry K."/>
            <person name="Detter J.C."/>
            <person name="Hammon N."/>
            <person name="Israni S."/>
            <person name="Pitluck S."/>
            <person name="Brettin T."/>
            <person name="Bruce D."/>
            <person name="Han C."/>
            <person name="Tapia R."/>
            <person name="Gilna P."/>
            <person name="Schmutz J."/>
            <person name="Larimer F."/>
            <person name="Land M."/>
            <person name="Kyrpides N.C."/>
            <person name="Mavromatis K."/>
            <person name="Richardson P."/>
            <person name="Rohde M."/>
            <person name="Goker M."/>
            <person name="Klenk H.P."/>
            <person name="Zhang Y."/>
            <person name="Roberts G.P."/>
            <person name="Reslewic S."/>
            <person name="Schwartz D.C."/>
        </authorList>
    </citation>
    <scope>NUCLEOTIDE SEQUENCE [LARGE SCALE GENOMIC DNA]</scope>
    <source>
        <strain evidence="12">ATCC 11170 / ATH 1.1.1 / DSM 467 / LMG 4362 / NCIMB 8255 / S1</strain>
    </source>
</reference>
<feature type="binding site" evidence="10">
    <location>
        <position position="91"/>
    </location>
    <ligand>
        <name>Mg(2+)</name>
        <dbReference type="ChEBI" id="CHEBI:18420"/>
        <label>1</label>
        <note>catalytic</note>
    </ligand>
</feature>
<dbReference type="PANTHER" id="PTHR43028">
    <property type="entry name" value="3'(2'),5'-BISPHOSPHATE NUCLEOTIDASE 1"/>
    <property type="match status" value="1"/>
</dbReference>
<dbReference type="GO" id="GO:0000287">
    <property type="term" value="F:magnesium ion binding"/>
    <property type="evidence" value="ECO:0007669"/>
    <property type="project" value="UniProtKB-UniRule"/>
</dbReference>
<dbReference type="STRING" id="269796.Rru_A0445"/>
<comment type="subcellular location">
    <subcellularLocation>
        <location evidence="9">Cell inner membrane</location>
        <topology evidence="9">Peripheral membrane protein</topology>
        <orientation evidence="9">Cytoplasmic side</orientation>
    </subcellularLocation>
</comment>
<keyword evidence="12" id="KW-1185">Reference proteome</keyword>
<evidence type="ECO:0000256" key="4">
    <source>
        <dbReference type="ARBA" id="ARBA00022519"/>
    </source>
</evidence>
<dbReference type="Pfam" id="PF00459">
    <property type="entry name" value="Inositol_P"/>
    <property type="match status" value="1"/>
</dbReference>
<feature type="binding site" evidence="9">
    <location>
        <position position="94"/>
    </location>
    <ligand>
        <name>Mg(2+)</name>
        <dbReference type="ChEBI" id="CHEBI:18420"/>
        <label>2</label>
    </ligand>
</feature>
<dbReference type="InterPro" id="IPR050725">
    <property type="entry name" value="CysQ/Inositol_MonoPase"/>
</dbReference>
<keyword evidence="5 9" id="KW-0479">Metal-binding</keyword>
<feature type="binding site" evidence="9">
    <location>
        <position position="71"/>
    </location>
    <ligand>
        <name>Mg(2+)</name>
        <dbReference type="ChEBI" id="CHEBI:18420"/>
        <label>1</label>
    </ligand>
</feature>
<sequence>MIDIDAPLDLVQALIPIAEKAGEEILAVYTTPFAVESKADHSPVTEADRRAEAVIIEALTRLTPAIPIVAEEAVAAGHIPVVGDQPFWLVDPLDGTKEFVKRNGEFTVNIGLVVGGVPVLGVVHCPALEITYWGAGLGHAVMRSRHSTRTITCRPEPEDGLTVLASRSHGSDDEMTTFLAAFPVKARIAAGSSLKFCRIAEGTADLYPRLGPTYEWDTCAAHAVLRAAGGGVFTLDGQPLAYAKRGDFLNPPFVARGLPA</sequence>
<keyword evidence="4 9" id="KW-0997">Cell inner membrane</keyword>
<comment type="similarity">
    <text evidence="2 9">Belongs to the inositol monophosphatase superfamily. CysQ family.</text>
</comment>
<evidence type="ECO:0000256" key="7">
    <source>
        <dbReference type="ARBA" id="ARBA00022842"/>
    </source>
</evidence>
<evidence type="ECO:0000256" key="8">
    <source>
        <dbReference type="ARBA" id="ARBA00023136"/>
    </source>
</evidence>
<evidence type="ECO:0000256" key="6">
    <source>
        <dbReference type="ARBA" id="ARBA00022801"/>
    </source>
</evidence>
<dbReference type="GO" id="GO:0000103">
    <property type="term" value="P:sulfate assimilation"/>
    <property type="evidence" value="ECO:0007669"/>
    <property type="project" value="TreeGrafter"/>
</dbReference>
<dbReference type="InterPro" id="IPR006240">
    <property type="entry name" value="CysQ"/>
</dbReference>
<feature type="binding site" evidence="9">
    <location>
        <position position="71"/>
    </location>
    <ligand>
        <name>substrate</name>
    </ligand>
</feature>
<keyword evidence="6 9" id="KW-0378">Hydrolase</keyword>
<evidence type="ECO:0000256" key="2">
    <source>
        <dbReference type="ARBA" id="ARBA00005289"/>
    </source>
</evidence>
<evidence type="ECO:0000256" key="3">
    <source>
        <dbReference type="ARBA" id="ARBA00022475"/>
    </source>
</evidence>
<dbReference type="PANTHER" id="PTHR43028:SF5">
    <property type="entry name" value="3'(2'),5'-BISPHOSPHATE NUCLEOTIDASE 1"/>
    <property type="match status" value="1"/>
</dbReference>
<dbReference type="RefSeq" id="WP_011388204.1">
    <property type="nucleotide sequence ID" value="NC_007643.1"/>
</dbReference>
<keyword evidence="3 9" id="KW-1003">Cell membrane</keyword>